<dbReference type="PANTHER" id="PTHR47893:SF1">
    <property type="entry name" value="REGULATORY PROTEIN PCHR"/>
    <property type="match status" value="1"/>
</dbReference>
<dbReference type="InterPro" id="IPR018062">
    <property type="entry name" value="HTH_AraC-typ_CS"/>
</dbReference>
<sequence length="392" mass="44014">MPEDGSDHLPPPATPPAAGTQLLNDYLQHIQEFKRMKPAIAVDGQGRHAWIRMKTPWLQGHMDVQLFDSGILAASSRGRLLVPYTSLYEEKHYTPPVALTLKMHGAFDWTDLRGREFQTPGNNELWFRSGVMDLRHSTMHAGEWSALHLSMQAPLVERWLADGMLHDKARRLLEQCLQPRGQGIMQVHPMQADMSATMRQAHALMTGLAPMQTMPLAEQLQLEGQVLSLLGQWLALPPTPARRRQDRWRRMVDDAIDIIHSEYGTELSISRLARRVGTNECYLKQGFHERTGMGIATYLRQQRMKVALALLEEGRMSVREVAHYVGYRSLGHFSQAFRAVHGYLPSTVQRPSASPRPSRPSATQPADVPAGKEADQPEAGAALAPRTRPTGR</sequence>
<keyword evidence="2" id="KW-0238">DNA-binding</keyword>
<dbReference type="OrthoDB" id="9783876at2"/>
<dbReference type="PROSITE" id="PS01124">
    <property type="entry name" value="HTH_ARAC_FAMILY_2"/>
    <property type="match status" value="1"/>
</dbReference>
<dbReference type="SUPFAM" id="SSF46689">
    <property type="entry name" value="Homeodomain-like"/>
    <property type="match status" value="2"/>
</dbReference>
<evidence type="ECO:0000256" key="4">
    <source>
        <dbReference type="SAM" id="MobiDB-lite"/>
    </source>
</evidence>
<dbReference type="InterPro" id="IPR009057">
    <property type="entry name" value="Homeodomain-like_sf"/>
</dbReference>
<accession>A0A3R8MWQ6</accession>
<comment type="caution">
    <text evidence="6">The sequence shown here is derived from an EMBL/GenBank/DDBJ whole genome shotgun (WGS) entry which is preliminary data.</text>
</comment>
<dbReference type="GO" id="GO:0003700">
    <property type="term" value="F:DNA-binding transcription factor activity"/>
    <property type="evidence" value="ECO:0007669"/>
    <property type="project" value="InterPro"/>
</dbReference>
<reference evidence="6 7" key="1">
    <citation type="submission" date="2018-11" db="EMBL/GenBank/DDBJ databases">
        <title>Genome sequencing of Lautropia sp. KCOM 2505 (= ChDC F240).</title>
        <authorList>
            <person name="Kook J.-K."/>
            <person name="Park S.-N."/>
            <person name="Lim Y.K."/>
        </authorList>
    </citation>
    <scope>NUCLEOTIDE SEQUENCE [LARGE SCALE GENOMIC DNA]</scope>
    <source>
        <strain evidence="6 7">KCOM 2505</strain>
    </source>
</reference>
<feature type="compositionally biased region" description="Low complexity" evidence="4">
    <location>
        <begin position="350"/>
        <end position="362"/>
    </location>
</feature>
<name>A0A3R8MWQ6_9BURK</name>
<keyword evidence="3" id="KW-0804">Transcription</keyword>
<keyword evidence="7" id="KW-1185">Reference proteome</keyword>
<dbReference type="InterPro" id="IPR053142">
    <property type="entry name" value="PchR_regulatory_protein"/>
</dbReference>
<dbReference type="SMART" id="SM00342">
    <property type="entry name" value="HTH_ARAC"/>
    <property type="match status" value="1"/>
</dbReference>
<evidence type="ECO:0000256" key="1">
    <source>
        <dbReference type="ARBA" id="ARBA00023015"/>
    </source>
</evidence>
<evidence type="ECO:0000256" key="3">
    <source>
        <dbReference type="ARBA" id="ARBA00023163"/>
    </source>
</evidence>
<feature type="domain" description="HTH araC/xylS-type" evidence="5">
    <location>
        <begin position="253"/>
        <end position="351"/>
    </location>
</feature>
<gene>
    <name evidence="6" type="ORF">EHV23_11995</name>
</gene>
<evidence type="ECO:0000313" key="7">
    <source>
        <dbReference type="Proteomes" id="UP000270261"/>
    </source>
</evidence>
<dbReference type="RefSeq" id="WP_125096290.1">
    <property type="nucleotide sequence ID" value="NZ_RRUE01000002.1"/>
</dbReference>
<dbReference type="Proteomes" id="UP000270261">
    <property type="component" value="Unassembled WGS sequence"/>
</dbReference>
<evidence type="ECO:0000256" key="2">
    <source>
        <dbReference type="ARBA" id="ARBA00023125"/>
    </source>
</evidence>
<dbReference type="PROSITE" id="PS00041">
    <property type="entry name" value="HTH_ARAC_FAMILY_1"/>
    <property type="match status" value="1"/>
</dbReference>
<dbReference type="Gene3D" id="1.10.10.60">
    <property type="entry name" value="Homeodomain-like"/>
    <property type="match status" value="2"/>
</dbReference>
<dbReference type="PANTHER" id="PTHR47893">
    <property type="entry name" value="REGULATORY PROTEIN PCHR"/>
    <property type="match status" value="1"/>
</dbReference>
<dbReference type="InterPro" id="IPR018060">
    <property type="entry name" value="HTH_AraC"/>
</dbReference>
<feature type="region of interest" description="Disordered" evidence="4">
    <location>
        <begin position="348"/>
        <end position="392"/>
    </location>
</feature>
<dbReference type="Pfam" id="PF12833">
    <property type="entry name" value="HTH_18"/>
    <property type="match status" value="1"/>
</dbReference>
<proteinExistence type="predicted"/>
<keyword evidence="1" id="KW-0805">Transcription regulation</keyword>
<protein>
    <submittedName>
        <fullName evidence="6">AraC family transcriptional regulator</fullName>
    </submittedName>
</protein>
<dbReference type="EMBL" id="RRUE01000002">
    <property type="protein sequence ID" value="RRN44096.1"/>
    <property type="molecule type" value="Genomic_DNA"/>
</dbReference>
<dbReference type="AlphaFoldDB" id="A0A3R8MWQ6"/>
<organism evidence="6 7">
    <name type="scientific">Lautropia dentalis</name>
    <dbReference type="NCBI Taxonomy" id="2490857"/>
    <lineage>
        <taxon>Bacteria</taxon>
        <taxon>Pseudomonadati</taxon>
        <taxon>Pseudomonadota</taxon>
        <taxon>Betaproteobacteria</taxon>
        <taxon>Burkholderiales</taxon>
        <taxon>Burkholderiaceae</taxon>
        <taxon>Lautropia</taxon>
    </lineage>
</organism>
<dbReference type="GO" id="GO:0043565">
    <property type="term" value="F:sequence-specific DNA binding"/>
    <property type="evidence" value="ECO:0007669"/>
    <property type="project" value="InterPro"/>
</dbReference>
<evidence type="ECO:0000313" key="6">
    <source>
        <dbReference type="EMBL" id="RRN44096.1"/>
    </source>
</evidence>
<evidence type="ECO:0000259" key="5">
    <source>
        <dbReference type="PROSITE" id="PS01124"/>
    </source>
</evidence>